<dbReference type="EMBL" id="PFGB01000002">
    <property type="protein sequence ID" value="PIW35376.1"/>
    <property type="molecule type" value="Genomic_DNA"/>
</dbReference>
<reference evidence="2" key="1">
    <citation type="submission" date="2017-09" db="EMBL/GenBank/DDBJ databases">
        <title>Depth-based differentiation of microbial function through sediment-hosted aquifers and enrichment of novel symbionts in the deep terrestrial subsurface.</title>
        <authorList>
            <person name="Probst A.J."/>
            <person name="Ladd B."/>
            <person name="Jarett J.K."/>
            <person name="Geller-Mcgrath D.E."/>
            <person name="Sieber C.M.K."/>
            <person name="Emerson J.B."/>
            <person name="Anantharaman K."/>
            <person name="Thomas B.C."/>
            <person name="Malmstrom R."/>
            <person name="Stieglmeier M."/>
            <person name="Klingl A."/>
            <person name="Woyke T."/>
            <person name="Ryan C.M."/>
            <person name="Banfield J.F."/>
        </authorList>
    </citation>
    <scope>NUCLEOTIDE SEQUENCE [LARGE SCALE GENOMIC DNA]</scope>
</reference>
<comment type="caution">
    <text evidence="1">The sequence shown here is derived from an EMBL/GenBank/DDBJ whole genome shotgun (WGS) entry which is preliminary data.</text>
</comment>
<proteinExistence type="predicted"/>
<dbReference type="AlphaFoldDB" id="A0A2M7H202"/>
<dbReference type="Proteomes" id="UP000230215">
    <property type="component" value="Unassembled WGS sequence"/>
</dbReference>
<name>A0A2M7H202_9BACT</name>
<organism evidence="1 2">
    <name type="scientific">Candidatus Nealsonbacteria bacterium CG15_BIG_FIL_POST_REV_8_21_14_020_37_12</name>
    <dbReference type="NCBI Taxonomy" id="1974716"/>
    <lineage>
        <taxon>Bacteria</taxon>
        <taxon>Candidatus Nealsoniibacteriota</taxon>
    </lineage>
</organism>
<evidence type="ECO:0000313" key="1">
    <source>
        <dbReference type="EMBL" id="PIW35376.1"/>
    </source>
</evidence>
<sequence length="99" mass="10705">MGSTVPKAVLEMYFSISCQLLAATSPKKTAITKLKTTVNFLTMRLSKLTGRPINAAGNIAVQEVFERVAKEKLASKKTAAKIPADENNAILATRDLIKI</sequence>
<gene>
    <name evidence="1" type="ORF">COW25_00035</name>
</gene>
<protein>
    <submittedName>
        <fullName evidence="1">Uncharacterized protein</fullName>
    </submittedName>
</protein>
<accession>A0A2M7H202</accession>
<evidence type="ECO:0000313" key="2">
    <source>
        <dbReference type="Proteomes" id="UP000230215"/>
    </source>
</evidence>